<dbReference type="Gene3D" id="1.10.150.20">
    <property type="entry name" value="5' to 3' exonuclease, C-terminal subdomain"/>
    <property type="match status" value="2"/>
</dbReference>
<feature type="binding site" evidence="15">
    <location>
        <position position="431"/>
    </location>
    <ligand>
        <name>Zn(2+)</name>
        <dbReference type="ChEBI" id="CHEBI:29105"/>
    </ligand>
</feature>
<protein>
    <recommendedName>
        <fullName evidence="3 15">DNA ligase</fullName>
        <ecNumber evidence="2 15">6.5.1.2</ecNumber>
    </recommendedName>
    <alternativeName>
        <fullName evidence="15">Polydeoxyribonucleotide synthase [NAD(+)]</fullName>
    </alternativeName>
</protein>
<evidence type="ECO:0000256" key="8">
    <source>
        <dbReference type="ARBA" id="ARBA00022833"/>
    </source>
</evidence>
<evidence type="ECO:0000256" key="10">
    <source>
        <dbReference type="ARBA" id="ARBA00023027"/>
    </source>
</evidence>
<evidence type="ECO:0000256" key="11">
    <source>
        <dbReference type="ARBA" id="ARBA00023204"/>
    </source>
</evidence>
<dbReference type="PROSITE" id="PS01056">
    <property type="entry name" value="DNA_LIGASE_N2"/>
    <property type="match status" value="1"/>
</dbReference>
<feature type="binding site" evidence="15">
    <location>
        <begin position="35"/>
        <end position="39"/>
    </location>
    <ligand>
        <name>NAD(+)</name>
        <dbReference type="ChEBI" id="CHEBI:57540"/>
    </ligand>
</feature>
<dbReference type="FunFam" id="1.10.150.20:FF:000007">
    <property type="entry name" value="DNA ligase"/>
    <property type="match status" value="1"/>
</dbReference>
<dbReference type="GO" id="GO:0003677">
    <property type="term" value="F:DNA binding"/>
    <property type="evidence" value="ECO:0007669"/>
    <property type="project" value="InterPro"/>
</dbReference>
<keyword evidence="10 15" id="KW-0520">NAD</keyword>
<keyword evidence="4 15" id="KW-0436">Ligase</keyword>
<keyword evidence="6 15" id="KW-0479">Metal-binding</keyword>
<dbReference type="NCBIfam" id="NF005932">
    <property type="entry name" value="PRK07956.1"/>
    <property type="match status" value="1"/>
</dbReference>
<feature type="active site" description="N6-AMP-lysine intermediate" evidence="15">
    <location>
        <position position="117"/>
    </location>
</feature>
<feature type="binding site" evidence="15">
    <location>
        <position position="411"/>
    </location>
    <ligand>
        <name>Zn(2+)</name>
        <dbReference type="ChEBI" id="CHEBI:29105"/>
    </ligand>
</feature>
<evidence type="ECO:0000256" key="13">
    <source>
        <dbReference type="ARBA" id="ARBA00034005"/>
    </source>
</evidence>
<dbReference type="AlphaFoldDB" id="A0A3N5ACM0"/>
<evidence type="ECO:0000313" key="18">
    <source>
        <dbReference type="EMBL" id="RPF42626.1"/>
    </source>
</evidence>
<dbReference type="GO" id="GO:0046872">
    <property type="term" value="F:metal ion binding"/>
    <property type="evidence" value="ECO:0007669"/>
    <property type="project" value="UniProtKB-KW"/>
</dbReference>
<dbReference type="InterPro" id="IPR001679">
    <property type="entry name" value="DNA_ligase"/>
</dbReference>
<dbReference type="InterPro" id="IPR013840">
    <property type="entry name" value="DNAligase_N"/>
</dbReference>
<evidence type="ECO:0000259" key="17">
    <source>
        <dbReference type="PROSITE" id="PS50172"/>
    </source>
</evidence>
<reference evidence="18 19" key="1">
    <citation type="submission" date="2018-11" db="EMBL/GenBank/DDBJ databases">
        <title>Genomic Encyclopedia of Type Strains, Phase IV (KMG-IV): sequencing the most valuable type-strain genomes for metagenomic binning, comparative biology and taxonomic classification.</title>
        <authorList>
            <person name="Goeker M."/>
        </authorList>
    </citation>
    <scope>NUCLEOTIDE SEQUENCE [LARGE SCALE GENOMIC DNA]</scope>
    <source>
        <strain evidence="18 19">DSM 102936</strain>
    </source>
</reference>
<keyword evidence="8 15" id="KW-0862">Zinc</keyword>
<evidence type="ECO:0000256" key="9">
    <source>
        <dbReference type="ARBA" id="ARBA00022842"/>
    </source>
</evidence>
<dbReference type="SUPFAM" id="SSF52113">
    <property type="entry name" value="BRCT domain"/>
    <property type="match status" value="1"/>
</dbReference>
<dbReference type="InterPro" id="IPR001357">
    <property type="entry name" value="BRCT_dom"/>
</dbReference>
<feature type="binding site" evidence="15">
    <location>
        <position position="408"/>
    </location>
    <ligand>
        <name>Zn(2+)</name>
        <dbReference type="ChEBI" id="CHEBI:29105"/>
    </ligand>
</feature>
<keyword evidence="12 15" id="KW-0464">Manganese</keyword>
<dbReference type="SUPFAM" id="SSF50249">
    <property type="entry name" value="Nucleic acid-binding proteins"/>
    <property type="match status" value="1"/>
</dbReference>
<feature type="binding site" evidence="15">
    <location>
        <position position="138"/>
    </location>
    <ligand>
        <name>NAD(+)</name>
        <dbReference type="ChEBI" id="CHEBI:57540"/>
    </ligand>
</feature>
<dbReference type="InterPro" id="IPR013839">
    <property type="entry name" value="DNAligase_adenylation"/>
</dbReference>
<dbReference type="SUPFAM" id="SSF47781">
    <property type="entry name" value="RuvA domain 2-like"/>
    <property type="match status" value="1"/>
</dbReference>
<dbReference type="SMART" id="SM00292">
    <property type="entry name" value="BRCT"/>
    <property type="match status" value="1"/>
</dbReference>
<dbReference type="PROSITE" id="PS50172">
    <property type="entry name" value="BRCT"/>
    <property type="match status" value="1"/>
</dbReference>
<dbReference type="Pfam" id="PF03119">
    <property type="entry name" value="DNA_ligase_ZBD"/>
    <property type="match status" value="1"/>
</dbReference>
<feature type="binding site" evidence="15">
    <location>
        <position position="115"/>
    </location>
    <ligand>
        <name>NAD(+)</name>
        <dbReference type="ChEBI" id="CHEBI:57540"/>
    </ligand>
</feature>
<feature type="binding site" evidence="15">
    <location>
        <position position="174"/>
    </location>
    <ligand>
        <name>NAD(+)</name>
        <dbReference type="ChEBI" id="CHEBI:57540"/>
    </ligand>
</feature>
<dbReference type="HAMAP" id="MF_01588">
    <property type="entry name" value="DNA_ligase_A"/>
    <property type="match status" value="1"/>
</dbReference>
<feature type="binding site" evidence="15">
    <location>
        <position position="314"/>
    </location>
    <ligand>
        <name>NAD(+)</name>
        <dbReference type="ChEBI" id="CHEBI:57540"/>
    </ligand>
</feature>
<dbReference type="CDD" id="cd17748">
    <property type="entry name" value="BRCT_DNA_ligase_like"/>
    <property type="match status" value="1"/>
</dbReference>
<dbReference type="PANTHER" id="PTHR23389:SF9">
    <property type="entry name" value="DNA LIGASE"/>
    <property type="match status" value="1"/>
</dbReference>
<comment type="similarity">
    <text evidence="14 15">Belongs to the NAD-dependent DNA ligase family. LigA subfamily.</text>
</comment>
<evidence type="ECO:0000256" key="16">
    <source>
        <dbReference type="RuleBase" id="RU000618"/>
    </source>
</evidence>
<evidence type="ECO:0000256" key="12">
    <source>
        <dbReference type="ARBA" id="ARBA00023211"/>
    </source>
</evidence>
<keyword evidence="5 15" id="KW-0235">DNA replication</keyword>
<evidence type="ECO:0000256" key="3">
    <source>
        <dbReference type="ARBA" id="ARBA00013308"/>
    </source>
</evidence>
<dbReference type="InterPro" id="IPR033136">
    <property type="entry name" value="DNA_ligase_CS"/>
</dbReference>
<feature type="binding site" evidence="15">
    <location>
        <begin position="84"/>
        <end position="85"/>
    </location>
    <ligand>
        <name>NAD(+)</name>
        <dbReference type="ChEBI" id="CHEBI:57540"/>
    </ligand>
</feature>
<organism evidence="18 19">
    <name type="scientific">Thermodesulfitimonas autotrophica</name>
    <dbReference type="NCBI Taxonomy" id="1894989"/>
    <lineage>
        <taxon>Bacteria</taxon>
        <taxon>Bacillati</taxon>
        <taxon>Bacillota</taxon>
        <taxon>Clostridia</taxon>
        <taxon>Thermoanaerobacterales</taxon>
        <taxon>Thermoanaerobacteraceae</taxon>
        <taxon>Thermodesulfitimonas</taxon>
    </lineage>
</organism>
<evidence type="ECO:0000256" key="7">
    <source>
        <dbReference type="ARBA" id="ARBA00022763"/>
    </source>
</evidence>
<dbReference type="FunFam" id="2.40.50.140:FF:000012">
    <property type="entry name" value="DNA ligase"/>
    <property type="match status" value="1"/>
</dbReference>
<dbReference type="Pfam" id="PF12826">
    <property type="entry name" value="HHH_2"/>
    <property type="match status" value="1"/>
</dbReference>
<dbReference type="FunFam" id="1.10.287.610:FF:000002">
    <property type="entry name" value="DNA ligase"/>
    <property type="match status" value="1"/>
</dbReference>
<dbReference type="InterPro" id="IPR003583">
    <property type="entry name" value="Hlx-hairpin-Hlx_DNA-bd_motif"/>
</dbReference>
<dbReference type="Pfam" id="PF00533">
    <property type="entry name" value="BRCT"/>
    <property type="match status" value="1"/>
</dbReference>
<dbReference type="SUPFAM" id="SSF56091">
    <property type="entry name" value="DNA ligase/mRNA capping enzyme, catalytic domain"/>
    <property type="match status" value="1"/>
</dbReference>
<dbReference type="Pfam" id="PF22745">
    <property type="entry name" value="Nlig-Ia"/>
    <property type="match status" value="1"/>
</dbReference>
<evidence type="ECO:0000256" key="1">
    <source>
        <dbReference type="ARBA" id="ARBA00004067"/>
    </source>
</evidence>
<dbReference type="NCBIfam" id="TIGR00575">
    <property type="entry name" value="dnlj"/>
    <property type="match status" value="1"/>
</dbReference>
<dbReference type="InterPro" id="IPR010994">
    <property type="entry name" value="RuvA_2-like"/>
</dbReference>
<feature type="domain" description="BRCT" evidence="17">
    <location>
        <begin position="589"/>
        <end position="670"/>
    </location>
</feature>
<feature type="binding site" evidence="15">
    <location>
        <position position="290"/>
    </location>
    <ligand>
        <name>NAD(+)</name>
        <dbReference type="ChEBI" id="CHEBI:57540"/>
    </ligand>
</feature>
<dbReference type="PROSITE" id="PS01055">
    <property type="entry name" value="DNA_LIGASE_N1"/>
    <property type="match status" value="1"/>
</dbReference>
<gene>
    <name evidence="15" type="primary">ligA</name>
    <name evidence="18" type="ORF">EDD75_1731</name>
</gene>
<dbReference type="GO" id="GO:0006281">
    <property type="term" value="P:DNA repair"/>
    <property type="evidence" value="ECO:0007669"/>
    <property type="project" value="UniProtKB-KW"/>
</dbReference>
<dbReference type="GO" id="GO:0006260">
    <property type="term" value="P:DNA replication"/>
    <property type="evidence" value="ECO:0007669"/>
    <property type="project" value="UniProtKB-KW"/>
</dbReference>
<dbReference type="FunFam" id="3.30.470.30:FF:000001">
    <property type="entry name" value="DNA ligase"/>
    <property type="match status" value="1"/>
</dbReference>
<dbReference type="PIRSF" id="PIRSF001604">
    <property type="entry name" value="LigA"/>
    <property type="match status" value="1"/>
</dbReference>
<evidence type="ECO:0000256" key="2">
    <source>
        <dbReference type="ARBA" id="ARBA00012722"/>
    </source>
</evidence>
<comment type="catalytic activity">
    <reaction evidence="13 15 16">
        <text>NAD(+) + (deoxyribonucleotide)n-3'-hydroxyl + 5'-phospho-(deoxyribonucleotide)m = (deoxyribonucleotide)n+m + AMP + beta-nicotinamide D-nucleotide.</text>
        <dbReference type="EC" id="6.5.1.2"/>
    </reaction>
</comment>
<evidence type="ECO:0000256" key="5">
    <source>
        <dbReference type="ARBA" id="ARBA00022705"/>
    </source>
</evidence>
<comment type="caution">
    <text evidence="18">The sequence shown here is derived from an EMBL/GenBank/DDBJ whole genome shotgun (WGS) entry which is preliminary data.</text>
</comment>
<evidence type="ECO:0000256" key="14">
    <source>
        <dbReference type="ARBA" id="ARBA00060881"/>
    </source>
</evidence>
<sequence length="670" mass="74194">MLTREEARRRIEELRREIEYHNYRYYVLDAPVISDAEFDRLVAELVALEEAFPEFITPNSPTQRVGGAPREGFATVRHRLPMLSLANAFEPGELRDFDRRVRAALPGEQVAYVVEPKIDGLAVSLTYENGEFVQGATRGDGETGEDITPNLRTVRSLPLRLLKDAPPLVEVRGEAYMPKEAFAQLNERREEAGEPPFANPRNAAAGSLRQLDPRVTAHRKLDIFVYGLGYSEGLALTSHHAVLAWLAAQGFKVNPHYRLFPDIEAVIAYCLSWQEKRFDLPYQIDGMVVKVDDLAQQERLGATLKSPRWAVAYKFPPEEAVTRLREIVVSVGRTGVLTPTAVFDPVHLAGTTVSRATLHNEDLIREKDIRMGDYIVVHKAGDVIPEVVRSLPERRTGGEQVFRMPARCPVCGAKTIREEGEVAIRCPNISCPARLKESILHFASRNAMDIRGLGRALVEQLVEKGLVRNVADLYRLKAEDLVRLERMGPKSAANLLREIEASKKRDLGRLIFALGIRHVGERAGKVLAAHFGSLARLMAATAEELTAIPEIGPKMAASIRTFFSEPRNRQVVEALVSAGVNTVAQTATPGGGPLAGKVFVLTGALKEYTREEATARIEALGGRVASSVSRRTDYVVAGENPGSKFEKARELGIRILNEDEFNRLLAGDEI</sequence>
<evidence type="ECO:0000256" key="4">
    <source>
        <dbReference type="ARBA" id="ARBA00022598"/>
    </source>
</evidence>
<dbReference type="Gene3D" id="3.30.470.30">
    <property type="entry name" value="DNA ligase/mRNA capping enzyme"/>
    <property type="match status" value="1"/>
</dbReference>
<keyword evidence="11 15" id="KW-0234">DNA repair</keyword>
<dbReference type="InterPro" id="IPR004149">
    <property type="entry name" value="Znf_DNAligase_C4"/>
</dbReference>
<dbReference type="Gene3D" id="2.40.50.140">
    <property type="entry name" value="Nucleic acid-binding proteins"/>
    <property type="match status" value="1"/>
</dbReference>
<dbReference type="FunFam" id="1.10.150.20:FF:000006">
    <property type="entry name" value="DNA ligase"/>
    <property type="match status" value="1"/>
</dbReference>
<dbReference type="Gene3D" id="3.40.50.10190">
    <property type="entry name" value="BRCT domain"/>
    <property type="match status" value="1"/>
</dbReference>
<dbReference type="Gene3D" id="6.20.10.30">
    <property type="match status" value="1"/>
</dbReference>
<keyword evidence="9 15" id="KW-0460">Magnesium</keyword>
<evidence type="ECO:0000256" key="6">
    <source>
        <dbReference type="ARBA" id="ARBA00022723"/>
    </source>
</evidence>
<dbReference type="CDD" id="cd00114">
    <property type="entry name" value="LIGANc"/>
    <property type="match status" value="1"/>
</dbReference>
<dbReference type="GO" id="GO:0005829">
    <property type="term" value="C:cytosol"/>
    <property type="evidence" value="ECO:0007669"/>
    <property type="project" value="TreeGrafter"/>
</dbReference>
<dbReference type="InterPro" id="IPR041663">
    <property type="entry name" value="DisA/LigA_HHH"/>
</dbReference>
<dbReference type="PANTHER" id="PTHR23389">
    <property type="entry name" value="CHROMOSOME TRANSMISSION FIDELITY FACTOR 18"/>
    <property type="match status" value="1"/>
</dbReference>
<dbReference type="EMBL" id="RKRE01000003">
    <property type="protein sequence ID" value="RPF42626.1"/>
    <property type="molecule type" value="Genomic_DNA"/>
</dbReference>
<dbReference type="SMART" id="SM00532">
    <property type="entry name" value="LIGANc"/>
    <property type="match status" value="1"/>
</dbReference>
<dbReference type="InterPro" id="IPR004150">
    <property type="entry name" value="NAD_DNA_ligase_OB"/>
</dbReference>
<dbReference type="Proteomes" id="UP000282654">
    <property type="component" value="Unassembled WGS sequence"/>
</dbReference>
<accession>A0A3N5ACM0</accession>
<dbReference type="EC" id="6.5.1.2" evidence="2 15"/>
<keyword evidence="7 15" id="KW-0227">DNA damage</keyword>
<evidence type="ECO:0000256" key="15">
    <source>
        <dbReference type="HAMAP-Rule" id="MF_01588"/>
    </source>
</evidence>
<dbReference type="InterPro" id="IPR036420">
    <property type="entry name" value="BRCT_dom_sf"/>
</dbReference>
<dbReference type="Pfam" id="PF03120">
    <property type="entry name" value="OB_DNA_ligase"/>
    <property type="match status" value="1"/>
</dbReference>
<proteinExistence type="inferred from homology"/>
<comment type="cofactor">
    <cofactor evidence="15">
        <name>Mg(2+)</name>
        <dbReference type="ChEBI" id="CHEBI:18420"/>
    </cofactor>
    <cofactor evidence="15">
        <name>Mn(2+)</name>
        <dbReference type="ChEBI" id="CHEBI:29035"/>
    </cofactor>
</comment>
<name>A0A3N5ACM0_9THEO</name>
<dbReference type="SMART" id="SM00278">
    <property type="entry name" value="HhH1"/>
    <property type="match status" value="4"/>
</dbReference>
<keyword evidence="19" id="KW-1185">Reference proteome</keyword>
<dbReference type="InterPro" id="IPR018239">
    <property type="entry name" value="DNA_ligase_AS"/>
</dbReference>
<dbReference type="Pfam" id="PF01653">
    <property type="entry name" value="DNA_ligase_aden"/>
    <property type="match status" value="1"/>
</dbReference>
<dbReference type="InterPro" id="IPR012340">
    <property type="entry name" value="NA-bd_OB-fold"/>
</dbReference>
<evidence type="ECO:0000313" key="19">
    <source>
        <dbReference type="Proteomes" id="UP000282654"/>
    </source>
</evidence>
<feature type="binding site" evidence="15">
    <location>
        <position position="426"/>
    </location>
    <ligand>
        <name>Zn(2+)</name>
        <dbReference type="ChEBI" id="CHEBI:29105"/>
    </ligand>
</feature>
<comment type="function">
    <text evidence="1 15">DNA ligase that catalyzes the formation of phosphodiester linkages between 5'-phosphoryl and 3'-hydroxyl groups in double-stranded DNA using NAD as a coenzyme and as the energy source for the reaction. It is essential for DNA replication and repair of damaged DNA.</text>
</comment>
<dbReference type="Gene3D" id="1.10.287.610">
    <property type="entry name" value="Helix hairpin bin"/>
    <property type="match status" value="1"/>
</dbReference>
<dbReference type="GO" id="GO:0003911">
    <property type="term" value="F:DNA ligase (NAD+) activity"/>
    <property type="evidence" value="ECO:0007669"/>
    <property type="project" value="UniProtKB-UniRule"/>
</dbReference>
<dbReference type="Pfam" id="PF14520">
    <property type="entry name" value="HHH_5"/>
    <property type="match status" value="1"/>
</dbReference>